<gene>
    <name evidence="2" type="ORF">GCM10009854_44580</name>
</gene>
<evidence type="ECO:0000313" key="3">
    <source>
        <dbReference type="Proteomes" id="UP001501218"/>
    </source>
</evidence>
<comment type="caution">
    <text evidence="2">The sequence shown here is derived from an EMBL/GenBank/DDBJ whole genome shotgun (WGS) entry which is preliminary data.</text>
</comment>
<dbReference type="EMBL" id="BAAARA010000021">
    <property type="protein sequence ID" value="GAA2360562.1"/>
    <property type="molecule type" value="Genomic_DNA"/>
</dbReference>
<dbReference type="InterPro" id="IPR036188">
    <property type="entry name" value="FAD/NAD-bd_sf"/>
</dbReference>
<accession>A0ABN3GTC3</accession>
<proteinExistence type="predicted"/>
<protein>
    <submittedName>
        <fullName evidence="2">NAD(P)/FAD-dependent oxidoreductase</fullName>
    </submittedName>
</protein>
<keyword evidence="3" id="KW-1185">Reference proteome</keyword>
<dbReference type="Proteomes" id="UP001501218">
    <property type="component" value="Unassembled WGS sequence"/>
</dbReference>
<dbReference type="PANTHER" id="PTHR42923:SF46">
    <property type="entry name" value="AMINE OXIDASE"/>
    <property type="match status" value="1"/>
</dbReference>
<dbReference type="InterPro" id="IPR050464">
    <property type="entry name" value="Zeta_carotene_desat/Oxidored"/>
</dbReference>
<name>A0ABN3GTC3_9PSEU</name>
<evidence type="ECO:0000259" key="1">
    <source>
        <dbReference type="Pfam" id="PF01593"/>
    </source>
</evidence>
<reference evidence="2 3" key="1">
    <citation type="journal article" date="2019" name="Int. J. Syst. Evol. Microbiol.">
        <title>The Global Catalogue of Microorganisms (GCM) 10K type strain sequencing project: providing services to taxonomists for standard genome sequencing and annotation.</title>
        <authorList>
            <consortium name="The Broad Institute Genomics Platform"/>
            <consortium name="The Broad Institute Genome Sequencing Center for Infectious Disease"/>
            <person name="Wu L."/>
            <person name="Ma J."/>
        </authorList>
    </citation>
    <scope>NUCLEOTIDE SEQUENCE [LARGE SCALE GENOMIC DNA]</scope>
    <source>
        <strain evidence="2 3">JCM 16221</strain>
    </source>
</reference>
<feature type="domain" description="Amine oxidase" evidence="1">
    <location>
        <begin position="14"/>
        <end position="421"/>
    </location>
</feature>
<dbReference type="PRINTS" id="PR00419">
    <property type="entry name" value="ADXRDTASE"/>
</dbReference>
<dbReference type="SUPFAM" id="SSF54373">
    <property type="entry name" value="FAD-linked reductases, C-terminal domain"/>
    <property type="match status" value="1"/>
</dbReference>
<sequence length="432" mass="45942">MSPDLDVAVVGAGIAGLTAAFELQRAGLQVRVYEAAEQVGGRMATARTHGFQVDTGAEQISPRGYQATWELLHRLGLRASDVPPIGRPMSVWRDGEPRSGFASARGLLTGAGLSPRARLELLRLGESVDADHPERSALGGTTVAEFARSHHRDLHDYLLQPAASFFFWDTARSSAAALLGLQRAVGDAAAWRTYRDGMDVPCLRMAACLDVRTGQPVREVVDDGSGARLRIGDDVVSARQVLLCVPAPIAAELHANPPAEEAEFLGACTFTCALKVGLPLDAPLELPGRPYLLVTPRAEEDVLAGVVFDDVKNPACVPPGKGLLTAYTNTGTTRELFAAGDDEVTSRVAAAVSRYLPGFTHRGGLVHRHRNALPECTPAALAALPRFRTRPIGPVDYAGDWTILRPHSEGAVRTAALAASRTLSRLGSPLPV</sequence>
<dbReference type="Pfam" id="PF01593">
    <property type="entry name" value="Amino_oxidase"/>
    <property type="match status" value="1"/>
</dbReference>
<dbReference type="InterPro" id="IPR002937">
    <property type="entry name" value="Amino_oxidase"/>
</dbReference>
<evidence type="ECO:0000313" key="2">
    <source>
        <dbReference type="EMBL" id="GAA2360562.1"/>
    </source>
</evidence>
<dbReference type="PANTHER" id="PTHR42923">
    <property type="entry name" value="PROTOPORPHYRINOGEN OXIDASE"/>
    <property type="match status" value="1"/>
</dbReference>
<organism evidence="2 3">
    <name type="scientific">Saccharopolyspora halophila</name>
    <dbReference type="NCBI Taxonomy" id="405551"/>
    <lineage>
        <taxon>Bacteria</taxon>
        <taxon>Bacillati</taxon>
        <taxon>Actinomycetota</taxon>
        <taxon>Actinomycetes</taxon>
        <taxon>Pseudonocardiales</taxon>
        <taxon>Pseudonocardiaceae</taxon>
        <taxon>Saccharopolyspora</taxon>
    </lineage>
</organism>
<dbReference type="RefSeq" id="WP_344136403.1">
    <property type="nucleotide sequence ID" value="NZ_BAAARA010000021.1"/>
</dbReference>
<dbReference type="SUPFAM" id="SSF51905">
    <property type="entry name" value="FAD/NAD(P)-binding domain"/>
    <property type="match status" value="1"/>
</dbReference>
<dbReference type="Gene3D" id="3.50.50.60">
    <property type="entry name" value="FAD/NAD(P)-binding domain"/>
    <property type="match status" value="1"/>
</dbReference>